<sequence length="254" mass="28697">MIWCYWIVWGQHWLSILPLVLFLLSTTAFKIIFLYQDYMKINYEEYIIMLIIYCIITVVQAGSQANGIKAYYHIIEVFVESSALYSICLILNIAFSSHNSVLWGYFDLLGTITRGIALTLLVGHVAAGHAHPDDFWQRSVISGSLHFGTHSGGQTSQQDSIISIDLESQQEIDNDHGYQNPASSEEDSAYNSGIQEDDLEVAQQERDIIYSHHTLAESQTDVSINSGDVIQKHGPELEQERETETEMKNMAIVC</sequence>
<protein>
    <submittedName>
        <fullName evidence="2">Uncharacterized protein</fullName>
    </submittedName>
</protein>
<comment type="caution">
    <text evidence="2">The sequence shown here is derived from an EMBL/GenBank/DDBJ whole genome shotgun (WGS) entry which is preliminary data.</text>
</comment>
<evidence type="ECO:0000313" key="2">
    <source>
        <dbReference type="EMBL" id="KAG7447415.1"/>
    </source>
</evidence>
<dbReference type="RefSeq" id="XP_043040915.1">
    <property type="nucleotide sequence ID" value="XM_043184148.1"/>
</dbReference>
<dbReference type="OrthoDB" id="2951147at2759"/>
<name>A0A9P7VVE8_9AGAR</name>
<keyword evidence="1" id="KW-0472">Membrane</keyword>
<feature type="transmembrane region" description="Helical" evidence="1">
    <location>
        <begin position="12"/>
        <end position="34"/>
    </location>
</feature>
<dbReference type="AlphaFoldDB" id="A0A9P7VVE8"/>
<keyword evidence="1" id="KW-1133">Transmembrane helix</keyword>
<dbReference type="GeneID" id="66106445"/>
<organism evidence="2 3">
    <name type="scientific">Guyanagaster necrorhizus</name>
    <dbReference type="NCBI Taxonomy" id="856835"/>
    <lineage>
        <taxon>Eukaryota</taxon>
        <taxon>Fungi</taxon>
        <taxon>Dikarya</taxon>
        <taxon>Basidiomycota</taxon>
        <taxon>Agaricomycotina</taxon>
        <taxon>Agaricomycetes</taxon>
        <taxon>Agaricomycetidae</taxon>
        <taxon>Agaricales</taxon>
        <taxon>Marasmiineae</taxon>
        <taxon>Physalacriaceae</taxon>
        <taxon>Guyanagaster</taxon>
    </lineage>
</organism>
<proteinExistence type="predicted"/>
<feature type="transmembrane region" description="Helical" evidence="1">
    <location>
        <begin position="46"/>
        <end position="63"/>
    </location>
</feature>
<gene>
    <name evidence="2" type="ORF">BT62DRAFT_919301</name>
</gene>
<evidence type="ECO:0000256" key="1">
    <source>
        <dbReference type="SAM" id="Phobius"/>
    </source>
</evidence>
<reference evidence="2" key="1">
    <citation type="submission" date="2020-11" db="EMBL/GenBank/DDBJ databases">
        <title>Adaptations for nitrogen fixation in a non-lichenized fungal sporocarp promotes dispersal by wood-feeding termites.</title>
        <authorList>
            <consortium name="DOE Joint Genome Institute"/>
            <person name="Koch R.A."/>
            <person name="Yoon G."/>
            <person name="Arayal U."/>
            <person name="Lail K."/>
            <person name="Amirebrahimi M."/>
            <person name="Labutti K."/>
            <person name="Lipzen A."/>
            <person name="Riley R."/>
            <person name="Barry K."/>
            <person name="Henrissat B."/>
            <person name="Grigoriev I.V."/>
            <person name="Herr J.R."/>
            <person name="Aime M.C."/>
        </authorList>
    </citation>
    <scope>NUCLEOTIDE SEQUENCE</scope>
    <source>
        <strain evidence="2">MCA 3950</strain>
    </source>
</reference>
<accession>A0A9P7VVE8</accession>
<dbReference type="EMBL" id="MU250532">
    <property type="protein sequence ID" value="KAG7447415.1"/>
    <property type="molecule type" value="Genomic_DNA"/>
</dbReference>
<feature type="transmembrane region" description="Helical" evidence="1">
    <location>
        <begin position="83"/>
        <end position="106"/>
    </location>
</feature>
<dbReference type="Proteomes" id="UP000812287">
    <property type="component" value="Unassembled WGS sequence"/>
</dbReference>
<keyword evidence="3" id="KW-1185">Reference proteome</keyword>
<keyword evidence="1" id="KW-0812">Transmembrane</keyword>
<evidence type="ECO:0000313" key="3">
    <source>
        <dbReference type="Proteomes" id="UP000812287"/>
    </source>
</evidence>